<feature type="signal peptide" evidence="2">
    <location>
        <begin position="1"/>
        <end position="31"/>
    </location>
</feature>
<feature type="chain" id="PRO_5002855986" evidence="2">
    <location>
        <begin position="32"/>
        <end position="106"/>
    </location>
</feature>
<keyword evidence="2" id="KW-0732">Signal</keyword>
<accession>B7K5Q2</accession>
<dbReference type="STRING" id="41431.PCC8801_2784"/>
<evidence type="ECO:0000313" key="4">
    <source>
        <dbReference type="Proteomes" id="UP000008204"/>
    </source>
</evidence>
<protein>
    <submittedName>
        <fullName evidence="3">Uncharacterized protein</fullName>
    </submittedName>
</protein>
<dbReference type="KEGG" id="cyp:PCC8801_2784"/>
<feature type="compositionally biased region" description="Polar residues" evidence="1">
    <location>
        <begin position="37"/>
        <end position="48"/>
    </location>
</feature>
<organism evidence="3 4">
    <name type="scientific">Rippkaea orientalis (strain PCC 8801 / RF-1)</name>
    <name type="common">Cyanothece sp. (strain PCC 8801)</name>
    <dbReference type="NCBI Taxonomy" id="41431"/>
    <lineage>
        <taxon>Bacteria</taxon>
        <taxon>Bacillati</taxon>
        <taxon>Cyanobacteriota</taxon>
        <taxon>Cyanophyceae</taxon>
        <taxon>Oscillatoriophycideae</taxon>
        <taxon>Chroococcales</taxon>
        <taxon>Aphanothecaceae</taxon>
        <taxon>Rippkaea</taxon>
        <taxon>Rippkaea orientalis</taxon>
    </lineage>
</organism>
<dbReference type="Proteomes" id="UP000008204">
    <property type="component" value="Chromosome"/>
</dbReference>
<evidence type="ECO:0000256" key="2">
    <source>
        <dbReference type="SAM" id="SignalP"/>
    </source>
</evidence>
<evidence type="ECO:0000313" key="3">
    <source>
        <dbReference type="EMBL" id="ACK66785.1"/>
    </source>
</evidence>
<dbReference type="EMBL" id="CP001287">
    <property type="protein sequence ID" value="ACK66785.1"/>
    <property type="molecule type" value="Genomic_DNA"/>
</dbReference>
<gene>
    <name evidence="3" type="ordered locus">PCC8801_2784</name>
</gene>
<reference evidence="4" key="1">
    <citation type="journal article" date="2011" name="MBio">
        <title>Novel metabolic attributes of the genus Cyanothece, comprising a group of unicellular nitrogen-fixing Cyanobacteria.</title>
        <authorList>
            <person name="Bandyopadhyay A."/>
            <person name="Elvitigala T."/>
            <person name="Welsh E."/>
            <person name="Stockel J."/>
            <person name="Liberton M."/>
            <person name="Min H."/>
            <person name="Sherman L.A."/>
            <person name="Pakrasi H.B."/>
        </authorList>
    </citation>
    <scope>NUCLEOTIDE SEQUENCE [LARGE SCALE GENOMIC DNA]</scope>
    <source>
        <strain evidence="4">PCC 8801</strain>
    </source>
</reference>
<dbReference type="HOGENOM" id="CLU_2218731_0_0_3"/>
<feature type="compositionally biased region" description="Polar residues" evidence="1">
    <location>
        <begin position="63"/>
        <end position="73"/>
    </location>
</feature>
<dbReference type="AlphaFoldDB" id="B7K5Q2"/>
<dbReference type="RefSeq" id="WP_012596052.1">
    <property type="nucleotide sequence ID" value="NC_011726.1"/>
</dbReference>
<name>B7K5Q2_RIPO1</name>
<evidence type="ECO:0000256" key="1">
    <source>
        <dbReference type="SAM" id="MobiDB-lite"/>
    </source>
</evidence>
<feature type="compositionally biased region" description="Basic and acidic residues" evidence="1">
    <location>
        <begin position="76"/>
        <end position="91"/>
    </location>
</feature>
<feature type="region of interest" description="Disordered" evidence="1">
    <location>
        <begin position="37"/>
        <end position="106"/>
    </location>
</feature>
<keyword evidence="4" id="KW-1185">Reference proteome</keyword>
<proteinExistence type="predicted"/>
<sequence length="106" mass="11705">MLNSKLFSGFSSMVLTTGLLLCTVTTSTAWAGERSVTWTNSNGDSVTKTRYRGDDGFSRSRTRTNAEGNSVTRTRSRGDDGFSRSESRTDAEGNSMTRTRSWSRDN</sequence>